<evidence type="ECO:0000313" key="2">
    <source>
        <dbReference type="Proteomes" id="UP001217333"/>
    </source>
</evidence>
<accession>A0AAE9YMN1</accession>
<sequence>MPKKKLIAKLVKFKCCNTEHTFTKYGEFKMCECGKSGFDAGDGYYCRTLGNFNDLEIIKLEDEPKVYVCNECGEHDECHWECPTCGSDDMREE</sequence>
<dbReference type="RefSeq" id="YP_012772508.1">
    <property type="nucleotide sequence ID" value="NC_111398.1"/>
</dbReference>
<organism evidence="1 2">
    <name type="scientific">Salmonella phage GSW6</name>
    <dbReference type="NCBI Taxonomy" id="3025422"/>
    <lineage>
        <taxon>Viruses</taxon>
        <taxon>Duplodnaviria</taxon>
        <taxon>Heunggongvirae</taxon>
        <taxon>Uroviricota</taxon>
        <taxon>Caudoviricetes</taxon>
        <taxon>Demerecviridae</taxon>
        <taxon>Markadamsvirinae</taxon>
        <taxon>Epseptimavirus</taxon>
        <taxon>Epseptimavirus GSW6</taxon>
    </lineage>
</organism>
<keyword evidence="2" id="KW-1185">Reference proteome</keyword>
<dbReference type="Proteomes" id="UP001217333">
    <property type="component" value="Segment"/>
</dbReference>
<evidence type="ECO:0000313" key="1">
    <source>
        <dbReference type="EMBL" id="WCX68761.1"/>
    </source>
</evidence>
<reference evidence="1" key="1">
    <citation type="submission" date="2023-01" db="EMBL/GenBank/DDBJ databases">
        <authorList>
            <person name="Bringhurst R.M."/>
            <person name="Homer T.E."/>
        </authorList>
    </citation>
    <scope>NUCLEOTIDE SEQUENCE</scope>
</reference>
<name>A0AAE9YMN1_9CAUD</name>
<protein>
    <submittedName>
        <fullName evidence="1">Uncharacterized protein</fullName>
    </submittedName>
</protein>
<proteinExistence type="predicted"/>
<dbReference type="EMBL" id="OQ362005">
    <property type="protein sequence ID" value="WCX68761.1"/>
    <property type="molecule type" value="Genomic_DNA"/>
</dbReference>